<evidence type="ECO:0000313" key="5">
    <source>
        <dbReference type="Proteomes" id="UP000177659"/>
    </source>
</evidence>
<feature type="compositionally biased region" description="Gly residues" evidence="1">
    <location>
        <begin position="142"/>
        <end position="157"/>
    </location>
</feature>
<keyword evidence="2" id="KW-0732">Signal</keyword>
<evidence type="ECO:0000313" key="4">
    <source>
        <dbReference type="EMBL" id="OGG55372.1"/>
    </source>
</evidence>
<comment type="caution">
    <text evidence="4">The sequence shown here is derived from an EMBL/GenBank/DDBJ whole genome shotgun (WGS) entry which is preliminary data.</text>
</comment>
<feature type="chain" id="PRO_5009523715" description="Peptidoglycan binding-like domain-containing protein" evidence="2">
    <location>
        <begin position="31"/>
        <end position="320"/>
    </location>
</feature>
<dbReference type="InterPro" id="IPR036366">
    <property type="entry name" value="PGBDSf"/>
</dbReference>
<organism evidence="4 5">
    <name type="scientific">Candidatus Kaiserbacteria bacterium RIFCSPHIGHO2_02_FULL_49_11</name>
    <dbReference type="NCBI Taxonomy" id="1798489"/>
    <lineage>
        <taxon>Bacteria</taxon>
        <taxon>Candidatus Kaiseribacteriota</taxon>
    </lineage>
</organism>
<evidence type="ECO:0000256" key="2">
    <source>
        <dbReference type="SAM" id="SignalP"/>
    </source>
</evidence>
<feature type="region of interest" description="Disordered" evidence="1">
    <location>
        <begin position="135"/>
        <end position="162"/>
    </location>
</feature>
<gene>
    <name evidence="4" type="ORF">A3D62_00295</name>
</gene>
<dbReference type="Pfam" id="PF01471">
    <property type="entry name" value="PG_binding_1"/>
    <property type="match status" value="1"/>
</dbReference>
<name>A0A1F6D2V6_9BACT</name>
<evidence type="ECO:0000256" key="1">
    <source>
        <dbReference type="SAM" id="MobiDB-lite"/>
    </source>
</evidence>
<evidence type="ECO:0000259" key="3">
    <source>
        <dbReference type="Pfam" id="PF01471"/>
    </source>
</evidence>
<proteinExistence type="predicted"/>
<dbReference type="EMBL" id="MFLC01000003">
    <property type="protein sequence ID" value="OGG55372.1"/>
    <property type="molecule type" value="Genomic_DNA"/>
</dbReference>
<protein>
    <recommendedName>
        <fullName evidence="3">Peptidoglycan binding-like domain-containing protein</fullName>
    </recommendedName>
</protein>
<accession>A0A1F6D2V6</accession>
<sequence length="320" mass="31400">MSQLISKNIPLITLTAVVGLFLAAFGIAFAAANDVTLTTDTVVSAGGVSVNVSGSSAVVETLVANADNFSVTLLATSSISMTSGSRRTLGTSVSTSNYVSQTCGPDTSSLDITFDPAWGTSKTITVTPSASACSTAAASTGGSSGGGGGGGGGGGSSGSSATTATTATTATVYEPVLGAAAGLTVAQAQSILDLLAAFDAEKSVIDSVRAVLSGKATTGTSTATPGAMSAVFAKALSKGMSNSDVKRLQQLLNSDPDTRVAPSGVGSAGNETNLFGALTEKAVQKFQVKYGIVSSGTPGTTGYGFVGVKTRAKLQEVFGK</sequence>
<feature type="signal peptide" evidence="2">
    <location>
        <begin position="1"/>
        <end position="30"/>
    </location>
</feature>
<dbReference type="SUPFAM" id="SSF47090">
    <property type="entry name" value="PGBD-like"/>
    <property type="match status" value="1"/>
</dbReference>
<dbReference type="AlphaFoldDB" id="A0A1F6D2V6"/>
<dbReference type="InterPro" id="IPR036365">
    <property type="entry name" value="PGBD-like_sf"/>
</dbReference>
<reference evidence="4 5" key="1">
    <citation type="journal article" date="2016" name="Nat. Commun.">
        <title>Thousands of microbial genomes shed light on interconnected biogeochemical processes in an aquifer system.</title>
        <authorList>
            <person name="Anantharaman K."/>
            <person name="Brown C.T."/>
            <person name="Hug L.A."/>
            <person name="Sharon I."/>
            <person name="Castelle C.J."/>
            <person name="Probst A.J."/>
            <person name="Thomas B.C."/>
            <person name="Singh A."/>
            <person name="Wilkins M.J."/>
            <person name="Karaoz U."/>
            <person name="Brodie E.L."/>
            <person name="Williams K.H."/>
            <person name="Hubbard S.S."/>
            <person name="Banfield J.F."/>
        </authorList>
    </citation>
    <scope>NUCLEOTIDE SEQUENCE [LARGE SCALE GENOMIC DNA]</scope>
</reference>
<dbReference type="Proteomes" id="UP000177659">
    <property type="component" value="Unassembled WGS sequence"/>
</dbReference>
<dbReference type="Gene3D" id="1.10.101.10">
    <property type="entry name" value="PGBD-like superfamily/PGBD"/>
    <property type="match status" value="1"/>
</dbReference>
<feature type="domain" description="Peptidoglycan binding-like" evidence="3">
    <location>
        <begin position="242"/>
        <end position="300"/>
    </location>
</feature>
<dbReference type="InterPro" id="IPR002477">
    <property type="entry name" value="Peptidoglycan-bd-like"/>
</dbReference>